<organism evidence="1">
    <name type="scientific">Rhizophora mucronata</name>
    <name type="common">Asiatic mangrove</name>
    <dbReference type="NCBI Taxonomy" id="61149"/>
    <lineage>
        <taxon>Eukaryota</taxon>
        <taxon>Viridiplantae</taxon>
        <taxon>Streptophyta</taxon>
        <taxon>Embryophyta</taxon>
        <taxon>Tracheophyta</taxon>
        <taxon>Spermatophyta</taxon>
        <taxon>Magnoliopsida</taxon>
        <taxon>eudicotyledons</taxon>
        <taxon>Gunneridae</taxon>
        <taxon>Pentapetalae</taxon>
        <taxon>rosids</taxon>
        <taxon>fabids</taxon>
        <taxon>Malpighiales</taxon>
        <taxon>Rhizophoraceae</taxon>
        <taxon>Rhizophora</taxon>
    </lineage>
</organism>
<dbReference type="EMBL" id="GGEC01064611">
    <property type="protein sequence ID" value="MBX45095.1"/>
    <property type="molecule type" value="Transcribed_RNA"/>
</dbReference>
<evidence type="ECO:0000313" key="1">
    <source>
        <dbReference type="EMBL" id="MBX45095.1"/>
    </source>
</evidence>
<reference evidence="1" key="1">
    <citation type="submission" date="2018-02" db="EMBL/GenBank/DDBJ databases">
        <title>Rhizophora mucronata_Transcriptome.</title>
        <authorList>
            <person name="Meera S.P."/>
            <person name="Sreeshan A."/>
            <person name="Augustine A."/>
        </authorList>
    </citation>
    <scope>NUCLEOTIDE SEQUENCE</scope>
    <source>
        <tissue evidence="1">Leaf</tissue>
    </source>
</reference>
<accession>A0A2P2NRL3</accession>
<dbReference type="AlphaFoldDB" id="A0A2P2NRL3"/>
<protein>
    <submittedName>
        <fullName evidence="1">Uncharacterized protein</fullName>
    </submittedName>
</protein>
<name>A0A2P2NRL3_RHIMU</name>
<proteinExistence type="predicted"/>
<sequence>MWILYGLVGSTCFHYFC</sequence>